<evidence type="ECO:0000313" key="1">
    <source>
        <dbReference type="EMBL" id="MFK2824831.1"/>
    </source>
</evidence>
<protein>
    <recommendedName>
        <fullName evidence="3">Abortive phage infection protein</fullName>
    </recommendedName>
</protein>
<evidence type="ECO:0000313" key="2">
    <source>
        <dbReference type="Proteomes" id="UP001619911"/>
    </source>
</evidence>
<sequence length="64" mass="7586">MTFSDAEDLMNQLQNGEIDKCHVSKEHFLIFRRALVNREDFKHFRGVAQRGGSVLYYYMEEARS</sequence>
<dbReference type="EMBL" id="JAUIYO010000002">
    <property type="protein sequence ID" value="MFK2824831.1"/>
    <property type="molecule type" value="Genomic_DNA"/>
</dbReference>
<keyword evidence="2" id="KW-1185">Reference proteome</keyword>
<comment type="caution">
    <text evidence="1">The sequence shown here is derived from an EMBL/GenBank/DDBJ whole genome shotgun (WGS) entry which is preliminary data.</text>
</comment>
<dbReference type="Proteomes" id="UP001619911">
    <property type="component" value="Unassembled WGS sequence"/>
</dbReference>
<dbReference type="RefSeq" id="WP_404314794.1">
    <property type="nucleotide sequence ID" value="NZ_JAUIYO010000002.1"/>
</dbReference>
<gene>
    <name evidence="1" type="ORF">QYG89_03935</name>
</gene>
<organism evidence="1 2">
    <name type="scientific">Bacillus lumedeiriae</name>
    <dbReference type="NCBI Taxonomy" id="3058829"/>
    <lineage>
        <taxon>Bacteria</taxon>
        <taxon>Bacillati</taxon>
        <taxon>Bacillota</taxon>
        <taxon>Bacilli</taxon>
        <taxon>Bacillales</taxon>
        <taxon>Bacillaceae</taxon>
        <taxon>Bacillus</taxon>
    </lineage>
</organism>
<name>A0ABW8I5V3_9BACI</name>
<reference evidence="1 2" key="1">
    <citation type="submission" date="2023-07" db="EMBL/GenBank/DDBJ databases">
        <title>Bacillus lucianemedeirus sp. nov, a new species isolated from an immunobiological production facility.</title>
        <authorList>
            <person name="Costa L.V."/>
            <person name="Miranda R.V.S.L."/>
            <person name="Brandao M.L.L."/>
            <person name="Reis C.M.F."/>
            <person name="Frazao A.M."/>
            <person name="Cruz F.V."/>
            <person name="Baio P.V.P."/>
            <person name="Veras J.F.C."/>
            <person name="Ramos J.N."/>
            <person name="Vieira V."/>
        </authorList>
    </citation>
    <scope>NUCLEOTIDE SEQUENCE [LARGE SCALE GENOMIC DNA]</scope>
    <source>
        <strain evidence="1 2">B190/17</strain>
    </source>
</reference>
<evidence type="ECO:0008006" key="3">
    <source>
        <dbReference type="Google" id="ProtNLM"/>
    </source>
</evidence>
<accession>A0ABW8I5V3</accession>
<proteinExistence type="predicted"/>